<keyword evidence="2" id="KW-1185">Reference proteome</keyword>
<evidence type="ECO:0000313" key="2">
    <source>
        <dbReference type="Proteomes" id="UP000319663"/>
    </source>
</evidence>
<dbReference type="GO" id="GO:0008757">
    <property type="term" value="F:S-adenosylmethionine-dependent methyltransferase activity"/>
    <property type="evidence" value="ECO:0007669"/>
    <property type="project" value="UniProtKB-ARBA"/>
</dbReference>
<dbReference type="STRING" id="5098.A0A507QWV1"/>
<evidence type="ECO:0000313" key="1">
    <source>
        <dbReference type="EMBL" id="TQB72053.1"/>
    </source>
</evidence>
<accession>A0A507QWV1</accession>
<dbReference type="EMBL" id="VIFY01000070">
    <property type="protein sequence ID" value="TQB72053.1"/>
    <property type="molecule type" value="Genomic_DNA"/>
</dbReference>
<dbReference type="OrthoDB" id="413520at2759"/>
<organism evidence="1 2">
    <name type="scientific">Monascus purpureus</name>
    <name type="common">Red mold</name>
    <name type="synonym">Monascus anka</name>
    <dbReference type="NCBI Taxonomy" id="5098"/>
    <lineage>
        <taxon>Eukaryota</taxon>
        <taxon>Fungi</taxon>
        <taxon>Dikarya</taxon>
        <taxon>Ascomycota</taxon>
        <taxon>Pezizomycotina</taxon>
        <taxon>Eurotiomycetes</taxon>
        <taxon>Eurotiomycetidae</taxon>
        <taxon>Eurotiales</taxon>
        <taxon>Aspergillaceae</taxon>
        <taxon>Monascus</taxon>
    </lineage>
</organism>
<dbReference type="InterPro" id="IPR019410">
    <property type="entry name" value="Methyltransf_16"/>
</dbReference>
<dbReference type="PANTHER" id="PTHR14614">
    <property type="entry name" value="HEPATOCELLULAR CARCINOMA-ASSOCIATED ANTIGEN"/>
    <property type="match status" value="1"/>
</dbReference>
<name>A0A507QWV1_MONPU</name>
<dbReference type="Proteomes" id="UP000319663">
    <property type="component" value="Unassembled WGS sequence"/>
</dbReference>
<protein>
    <submittedName>
        <fullName evidence="1">Uncharacterized protein</fullName>
    </submittedName>
</protein>
<gene>
    <name evidence="1" type="ORF">MPDQ_007125</name>
</gene>
<sequence length="362" mass="40216">MVYYIRFLKTPRIQTQKTGSCIVSTLVCITTDLGDAFLSHTVNLLVTLAIEHTKRIVYQEYVVWHAGRRELSIYLGPFPRQLSKQDIILGISATDARQPYPPSADDMNIRGRFSIPSVISGWSAPFGHSNLVAESLVERRLRLKDELDLRIWEETGNSIARHIWDAALASIIYLRDAIDGQAETMLLLRERLQSQGSLRILELGSGCGIVGIALSQLLSTCSIVLTDLPEVEDIVTRNTAAANPARSSSLEFQALDWDEELSARICNGGNDLIVVSDCTYNADSLPALVSVMTKLVQLSPGALILVAVKRRHDSEAVFFDLMQAAELSKLDQDTIKLPSQHDDEDQIELYTYGRKAKENIST</sequence>
<dbReference type="Gene3D" id="3.40.50.150">
    <property type="entry name" value="Vaccinia Virus protein VP39"/>
    <property type="match status" value="1"/>
</dbReference>
<dbReference type="SUPFAM" id="SSF53335">
    <property type="entry name" value="S-adenosyl-L-methionine-dependent methyltransferases"/>
    <property type="match status" value="1"/>
</dbReference>
<dbReference type="AlphaFoldDB" id="A0A507QWV1"/>
<dbReference type="PANTHER" id="PTHR14614:SF132">
    <property type="entry name" value="PROTEIN-LYSINE METHYLTRANSFERASE C42C1.13"/>
    <property type="match status" value="1"/>
</dbReference>
<reference evidence="1 2" key="1">
    <citation type="submission" date="2019-06" db="EMBL/GenBank/DDBJ databases">
        <title>Wine fermentation using esterase from Monascus purpureus.</title>
        <authorList>
            <person name="Geng C."/>
            <person name="Zhang Y."/>
        </authorList>
    </citation>
    <scope>NUCLEOTIDE SEQUENCE [LARGE SCALE GENOMIC DNA]</scope>
    <source>
        <strain evidence="1">HQ1</strain>
    </source>
</reference>
<dbReference type="Pfam" id="PF10294">
    <property type="entry name" value="Methyltransf_16"/>
    <property type="match status" value="1"/>
</dbReference>
<dbReference type="InterPro" id="IPR029063">
    <property type="entry name" value="SAM-dependent_MTases_sf"/>
</dbReference>
<proteinExistence type="predicted"/>
<comment type="caution">
    <text evidence="1">The sequence shown here is derived from an EMBL/GenBank/DDBJ whole genome shotgun (WGS) entry which is preliminary data.</text>
</comment>
<dbReference type="GO" id="GO:0005829">
    <property type="term" value="C:cytosol"/>
    <property type="evidence" value="ECO:0007669"/>
    <property type="project" value="TreeGrafter"/>
</dbReference>